<proteinExistence type="predicted"/>
<sequence>MQHLIIIEQLKFEYGLNYILVRQLNIINCWFRSTNQFDRVWVNKLNENQMQNTIQVWEFCEVKSKGANLYIVTQELQMKDCQLDGVGMFIVTQGKGNLFINNTIFRNMITNLDSKYLTQGGGLAIDAKASTLQLTLSFINMNNCQRSSKNQQLISINDSKFTKCQSLTSQFMEDQFFDFINQIVQMNNLRIENNNLEEFLPKVPALTDSEIDQFKVTASPYTQSNGQLKTNKIYIFNIANQNIIYATNLYFNQIQFVNNTIFSAPLFRLTLKDELGTAYLGSITFSGNTQFIPQKGFQVQIVLGYDEQTCDIWQENIALVDQIFSDAHYYIQDLELEQEYLKMSNKDKYEWDEIFNQLQPTFDDIPLNFQYNQNFKDCIFSILLDEISNKTAAYIQIQNVREGNQINERRNRIQQQQLPNLPLWIIIDFFS</sequence>
<protein>
    <submittedName>
        <fullName evidence="1">Uncharacterized protein</fullName>
    </submittedName>
</protein>
<dbReference type="PANTHER" id="PTHR11319">
    <property type="entry name" value="G PROTEIN-COUPLED RECEPTOR-RELATED"/>
    <property type="match status" value="1"/>
</dbReference>
<dbReference type="Proteomes" id="UP000692954">
    <property type="component" value="Unassembled WGS sequence"/>
</dbReference>
<gene>
    <name evidence="1" type="ORF">PSON_ATCC_30995.1.T3690006</name>
</gene>
<comment type="caution">
    <text evidence="1">The sequence shown here is derived from an EMBL/GenBank/DDBJ whole genome shotgun (WGS) entry which is preliminary data.</text>
</comment>
<dbReference type="EMBL" id="CAJJDN010000369">
    <property type="protein sequence ID" value="CAD8131083.1"/>
    <property type="molecule type" value="Genomic_DNA"/>
</dbReference>
<accession>A0A8S1RUQ4</accession>
<evidence type="ECO:0000313" key="1">
    <source>
        <dbReference type="EMBL" id="CAD8131083.1"/>
    </source>
</evidence>
<organism evidence="1 2">
    <name type="scientific">Paramecium sonneborni</name>
    <dbReference type="NCBI Taxonomy" id="65129"/>
    <lineage>
        <taxon>Eukaryota</taxon>
        <taxon>Sar</taxon>
        <taxon>Alveolata</taxon>
        <taxon>Ciliophora</taxon>
        <taxon>Intramacronucleata</taxon>
        <taxon>Oligohymenophorea</taxon>
        <taxon>Peniculida</taxon>
        <taxon>Parameciidae</taxon>
        <taxon>Paramecium</taxon>
    </lineage>
</organism>
<evidence type="ECO:0000313" key="2">
    <source>
        <dbReference type="Proteomes" id="UP000692954"/>
    </source>
</evidence>
<keyword evidence="2" id="KW-1185">Reference proteome</keyword>
<name>A0A8S1RUQ4_9CILI</name>
<reference evidence="1" key="1">
    <citation type="submission" date="2021-01" db="EMBL/GenBank/DDBJ databases">
        <authorList>
            <consortium name="Genoscope - CEA"/>
            <person name="William W."/>
        </authorList>
    </citation>
    <scope>NUCLEOTIDE SEQUENCE</scope>
</reference>
<dbReference type="AlphaFoldDB" id="A0A8S1RUQ4"/>
<dbReference type="PANTHER" id="PTHR11319:SF35">
    <property type="entry name" value="OUTER MEMBRANE PROTEIN PMPC-RELATED"/>
    <property type="match status" value="1"/>
</dbReference>